<reference evidence="1" key="1">
    <citation type="submission" date="2021-01" db="EMBL/GenBank/DDBJ databases">
        <authorList>
            <person name="Corre E."/>
            <person name="Pelletier E."/>
            <person name="Niang G."/>
            <person name="Scheremetjew M."/>
            <person name="Finn R."/>
            <person name="Kale V."/>
            <person name="Holt S."/>
            <person name="Cochrane G."/>
            <person name="Meng A."/>
            <person name="Brown T."/>
            <person name="Cohen L."/>
        </authorList>
    </citation>
    <scope>NUCLEOTIDE SEQUENCE</scope>
    <source>
        <strain evidence="1">UTEX LB 2760</strain>
    </source>
</reference>
<name>A0A7S0BE79_9RHOD</name>
<proteinExistence type="predicted"/>
<gene>
    <name evidence="1" type="ORF">RMAR0315_LOCUS1384</name>
</gene>
<evidence type="ECO:0000313" key="1">
    <source>
        <dbReference type="EMBL" id="CAD8391409.1"/>
    </source>
</evidence>
<dbReference type="EMBL" id="HBEK01002440">
    <property type="protein sequence ID" value="CAD8391409.1"/>
    <property type="molecule type" value="Transcribed_RNA"/>
</dbReference>
<protein>
    <submittedName>
        <fullName evidence="1">Uncharacterized protein</fullName>
    </submittedName>
</protein>
<dbReference type="AlphaFoldDB" id="A0A7S0BE79"/>
<accession>A0A7S0BE79</accession>
<organism evidence="1">
    <name type="scientific">Rhodosorus marinus</name>
    <dbReference type="NCBI Taxonomy" id="101924"/>
    <lineage>
        <taxon>Eukaryota</taxon>
        <taxon>Rhodophyta</taxon>
        <taxon>Stylonematophyceae</taxon>
        <taxon>Stylonematales</taxon>
        <taxon>Stylonemataceae</taxon>
        <taxon>Rhodosorus</taxon>
    </lineage>
</organism>
<sequence>MRECKCHPNPVGLYYSAYIYFSRACALADGDTLKLEASTIRDASKSAPVAEMQNFVESSSTTSIPSLASPKAKGYQIALKQDLTLGNTHAHAPSLLNSDLFRSACIERCKPRLQDFYLQPEKVASSRGAVHVGMARIR</sequence>